<dbReference type="Proteomes" id="UP000675781">
    <property type="component" value="Unassembled WGS sequence"/>
</dbReference>
<gene>
    <name evidence="3" type="ORF">KDL01_23355</name>
</gene>
<dbReference type="InterPro" id="IPR007173">
    <property type="entry name" value="ALO_C"/>
</dbReference>
<dbReference type="Gene3D" id="3.30.70.2520">
    <property type="match status" value="1"/>
</dbReference>
<keyword evidence="4" id="KW-1185">Reference proteome</keyword>
<comment type="caution">
    <text evidence="3">The sequence shown here is derived from an EMBL/GenBank/DDBJ whole genome shotgun (WGS) entry which is preliminary data.</text>
</comment>
<dbReference type="EMBL" id="JAGSOG010000131">
    <property type="protein sequence ID" value="MBR7836235.1"/>
    <property type="molecule type" value="Genomic_DNA"/>
</dbReference>
<dbReference type="RefSeq" id="WP_212530716.1">
    <property type="nucleotide sequence ID" value="NZ_JAGSOG010000131.1"/>
</dbReference>
<reference evidence="3" key="1">
    <citation type="submission" date="2021-04" db="EMBL/GenBank/DDBJ databases">
        <title>Genome based classification of Actinospica acidithermotolerans sp. nov., an actinobacterium isolated from an Indonesian hot spring.</title>
        <authorList>
            <person name="Kusuma A.B."/>
            <person name="Putra K.E."/>
            <person name="Nafisah S."/>
            <person name="Loh J."/>
            <person name="Nouioui I."/>
            <person name="Goodfellow M."/>
        </authorList>
    </citation>
    <scope>NUCLEOTIDE SEQUENCE</scope>
    <source>
        <strain evidence="3">CSCA 57</strain>
    </source>
</reference>
<organism evidence="3 4">
    <name type="scientific">Actinospica durhamensis</name>
    <dbReference type="NCBI Taxonomy" id="1508375"/>
    <lineage>
        <taxon>Bacteria</taxon>
        <taxon>Bacillati</taxon>
        <taxon>Actinomycetota</taxon>
        <taxon>Actinomycetes</taxon>
        <taxon>Catenulisporales</taxon>
        <taxon>Actinospicaceae</taxon>
        <taxon>Actinospica</taxon>
    </lineage>
</organism>
<keyword evidence="1" id="KW-0560">Oxidoreductase</keyword>
<evidence type="ECO:0000259" key="2">
    <source>
        <dbReference type="Pfam" id="PF04030"/>
    </source>
</evidence>
<evidence type="ECO:0000256" key="1">
    <source>
        <dbReference type="ARBA" id="ARBA00023002"/>
    </source>
</evidence>
<sequence length="41" mass="4578">MEYALPVDAAVSALREIERLIARQNLRVNVPIEVRCAPADD</sequence>
<proteinExistence type="predicted"/>
<name>A0A941IP74_9ACTN</name>
<accession>A0A941IP74</accession>
<feature type="domain" description="D-arabinono-1,4-lactone oxidase C-terminal" evidence="2">
    <location>
        <begin position="1"/>
        <end position="41"/>
    </location>
</feature>
<dbReference type="GO" id="GO:0016020">
    <property type="term" value="C:membrane"/>
    <property type="evidence" value="ECO:0007669"/>
    <property type="project" value="InterPro"/>
</dbReference>
<evidence type="ECO:0000313" key="4">
    <source>
        <dbReference type="Proteomes" id="UP000675781"/>
    </source>
</evidence>
<dbReference type="AlphaFoldDB" id="A0A941IP74"/>
<dbReference type="Pfam" id="PF04030">
    <property type="entry name" value="ALO"/>
    <property type="match status" value="1"/>
</dbReference>
<dbReference type="GO" id="GO:0003885">
    <property type="term" value="F:D-arabinono-1,4-lactone oxidase activity"/>
    <property type="evidence" value="ECO:0007669"/>
    <property type="project" value="InterPro"/>
</dbReference>
<protein>
    <recommendedName>
        <fullName evidence="2">D-arabinono-1,4-lactone oxidase C-terminal domain-containing protein</fullName>
    </recommendedName>
</protein>
<feature type="non-terminal residue" evidence="3">
    <location>
        <position position="41"/>
    </location>
</feature>
<evidence type="ECO:0000313" key="3">
    <source>
        <dbReference type="EMBL" id="MBR7836235.1"/>
    </source>
</evidence>